<feature type="compositionally biased region" description="Basic and acidic residues" evidence="1">
    <location>
        <begin position="22"/>
        <end position="34"/>
    </location>
</feature>
<gene>
    <name evidence="2" type="ORF">GA0070608_5887</name>
</gene>
<protein>
    <submittedName>
        <fullName evidence="2">Uncharacterized protein</fullName>
    </submittedName>
</protein>
<sequence>MSSTPGRQPEGHRRGPVGSSHDPLDDARAVQAAHTDDDGMCHGCHIAYQQLKPFPCEYARWAARYLASTPKQKDPGP</sequence>
<evidence type="ECO:0000256" key="1">
    <source>
        <dbReference type="SAM" id="MobiDB-lite"/>
    </source>
</evidence>
<dbReference type="EMBL" id="FMIC01000002">
    <property type="protein sequence ID" value="SCL73584.1"/>
    <property type="molecule type" value="Genomic_DNA"/>
</dbReference>
<proteinExistence type="predicted"/>
<organism evidence="2 3">
    <name type="scientific">Micromonospora peucetia</name>
    <dbReference type="NCBI Taxonomy" id="47871"/>
    <lineage>
        <taxon>Bacteria</taxon>
        <taxon>Bacillati</taxon>
        <taxon>Actinomycetota</taxon>
        <taxon>Actinomycetes</taxon>
        <taxon>Micromonosporales</taxon>
        <taxon>Micromonosporaceae</taxon>
        <taxon>Micromonospora</taxon>
    </lineage>
</organism>
<feature type="region of interest" description="Disordered" evidence="1">
    <location>
        <begin position="1"/>
        <end position="34"/>
    </location>
</feature>
<reference evidence="2 3" key="1">
    <citation type="submission" date="2016-06" db="EMBL/GenBank/DDBJ databases">
        <authorList>
            <person name="Kjaerup R.B."/>
            <person name="Dalgaard T.S."/>
            <person name="Juul-Madsen H.R."/>
        </authorList>
    </citation>
    <scope>NUCLEOTIDE SEQUENCE [LARGE SCALE GENOMIC DNA]</scope>
    <source>
        <strain evidence="2 3">DSM 43363</strain>
    </source>
</reference>
<evidence type="ECO:0000313" key="2">
    <source>
        <dbReference type="EMBL" id="SCL73584.1"/>
    </source>
</evidence>
<evidence type="ECO:0000313" key="3">
    <source>
        <dbReference type="Proteomes" id="UP000199343"/>
    </source>
</evidence>
<dbReference type="AlphaFoldDB" id="A0A1C6W5D9"/>
<accession>A0A1C6W5D9</accession>
<dbReference type="Proteomes" id="UP000199343">
    <property type="component" value="Unassembled WGS sequence"/>
</dbReference>
<dbReference type="STRING" id="47871.GA0070608_5887"/>
<name>A0A1C6W5D9_9ACTN</name>